<dbReference type="AlphaFoldDB" id="A0A382A3G8"/>
<dbReference type="EMBL" id="UINC01023765">
    <property type="protein sequence ID" value="SVA96088.1"/>
    <property type="molecule type" value="Genomic_DNA"/>
</dbReference>
<name>A0A382A3G8_9ZZZZ</name>
<accession>A0A382A3G8</accession>
<sequence>MRRMLFSKERSLLNLCAKTYQVIHMHEYQMLR</sequence>
<evidence type="ECO:0000313" key="1">
    <source>
        <dbReference type="EMBL" id="SVA96088.1"/>
    </source>
</evidence>
<protein>
    <submittedName>
        <fullName evidence="1">Uncharacterized protein</fullName>
    </submittedName>
</protein>
<reference evidence="1" key="1">
    <citation type="submission" date="2018-05" db="EMBL/GenBank/DDBJ databases">
        <authorList>
            <person name="Lanie J.A."/>
            <person name="Ng W.-L."/>
            <person name="Kazmierczak K.M."/>
            <person name="Andrzejewski T.M."/>
            <person name="Davidsen T.M."/>
            <person name="Wayne K.J."/>
            <person name="Tettelin H."/>
            <person name="Glass J.I."/>
            <person name="Rusch D."/>
            <person name="Podicherti R."/>
            <person name="Tsui H.-C.T."/>
            <person name="Winkler M.E."/>
        </authorList>
    </citation>
    <scope>NUCLEOTIDE SEQUENCE</scope>
</reference>
<organism evidence="1">
    <name type="scientific">marine metagenome</name>
    <dbReference type="NCBI Taxonomy" id="408172"/>
    <lineage>
        <taxon>unclassified sequences</taxon>
        <taxon>metagenomes</taxon>
        <taxon>ecological metagenomes</taxon>
    </lineage>
</organism>
<gene>
    <name evidence="1" type="ORF">METZ01_LOCUS148942</name>
</gene>
<proteinExistence type="predicted"/>